<proteinExistence type="inferred from homology"/>
<dbReference type="AlphaFoldDB" id="A0A562V1W3"/>
<dbReference type="OrthoDB" id="9813918at2"/>
<reference evidence="3 4" key="1">
    <citation type="journal article" date="2013" name="Stand. Genomic Sci.">
        <title>Genomic Encyclopedia of Type Strains, Phase I: The one thousand microbial genomes (KMG-I) project.</title>
        <authorList>
            <person name="Kyrpides N.C."/>
            <person name="Woyke T."/>
            <person name="Eisen J.A."/>
            <person name="Garrity G."/>
            <person name="Lilburn T.G."/>
            <person name="Beck B.J."/>
            <person name="Whitman W.B."/>
            <person name="Hugenholtz P."/>
            <person name="Klenk H.P."/>
        </authorList>
    </citation>
    <scope>NUCLEOTIDE SEQUENCE [LARGE SCALE GENOMIC DNA]</scope>
    <source>
        <strain evidence="3 4">DSM 45044</strain>
    </source>
</reference>
<dbReference type="Proteomes" id="UP000321617">
    <property type="component" value="Unassembled WGS sequence"/>
</dbReference>
<feature type="domain" description="Calcineurin-like phosphoesterase" evidence="2">
    <location>
        <begin position="4"/>
        <end position="184"/>
    </location>
</feature>
<organism evidence="3 4">
    <name type="scientific">Stackebrandtia albiflava</name>
    <dbReference type="NCBI Taxonomy" id="406432"/>
    <lineage>
        <taxon>Bacteria</taxon>
        <taxon>Bacillati</taxon>
        <taxon>Actinomycetota</taxon>
        <taxon>Actinomycetes</taxon>
        <taxon>Glycomycetales</taxon>
        <taxon>Glycomycetaceae</taxon>
        <taxon>Stackebrandtia</taxon>
    </lineage>
</organism>
<dbReference type="EMBL" id="VLLL01000006">
    <property type="protein sequence ID" value="TWJ11868.1"/>
    <property type="molecule type" value="Genomic_DNA"/>
</dbReference>
<dbReference type="Pfam" id="PF12850">
    <property type="entry name" value="Metallophos_2"/>
    <property type="match status" value="1"/>
</dbReference>
<dbReference type="GO" id="GO:0016791">
    <property type="term" value="F:phosphatase activity"/>
    <property type="evidence" value="ECO:0007669"/>
    <property type="project" value="TreeGrafter"/>
</dbReference>
<evidence type="ECO:0000313" key="3">
    <source>
        <dbReference type="EMBL" id="TWJ11868.1"/>
    </source>
</evidence>
<evidence type="ECO:0000256" key="1">
    <source>
        <dbReference type="ARBA" id="ARBA00008950"/>
    </source>
</evidence>
<dbReference type="GO" id="GO:0005737">
    <property type="term" value="C:cytoplasm"/>
    <property type="evidence" value="ECO:0007669"/>
    <property type="project" value="TreeGrafter"/>
</dbReference>
<evidence type="ECO:0000313" key="4">
    <source>
        <dbReference type="Proteomes" id="UP000321617"/>
    </source>
</evidence>
<dbReference type="InterPro" id="IPR024654">
    <property type="entry name" value="Calcineurin-like_PHP_lpxH"/>
</dbReference>
<sequence length="249" mass="26777">MWNRVAVLSDIHGVAPALDAVLAEPDVAAAERIVLTGDIIAGPQAAEVFDTLLTLGDRVVWVRGNGDREMLAAATSGEPPKIPVDPWAYRRLTPEHLELLRTMPTEARLSVAGVGEVLFCHATPRNDTEVALVDSRPDRWGEVLSTLDPAIDAVVCGHTHMPFVRLTHGILVVNPGSVGMPYGRPGAHWGMLGPGVTLRRTEFDYDAACRRIAESGYPGGAAWADEYVRARNSDLDALAVFGPMDGRDA</sequence>
<name>A0A562V1W3_9ACTN</name>
<comment type="caution">
    <text evidence="3">The sequence shown here is derived from an EMBL/GenBank/DDBJ whole genome shotgun (WGS) entry which is preliminary data.</text>
</comment>
<gene>
    <name evidence="3" type="ORF">LX16_2605</name>
</gene>
<dbReference type="PIRSF" id="PIRSF000883">
    <property type="entry name" value="Pesterase_MJ0912"/>
    <property type="match status" value="1"/>
</dbReference>
<dbReference type="Gene3D" id="3.60.21.10">
    <property type="match status" value="1"/>
</dbReference>
<dbReference type="SUPFAM" id="SSF56300">
    <property type="entry name" value="Metallo-dependent phosphatases"/>
    <property type="match status" value="1"/>
</dbReference>
<protein>
    <submittedName>
        <fullName evidence="3">Putative phosphoesterase</fullName>
    </submittedName>
</protein>
<dbReference type="InterPro" id="IPR011152">
    <property type="entry name" value="Pesterase_MJ0912"/>
</dbReference>
<accession>A0A562V1W3</accession>
<dbReference type="PANTHER" id="PTHR42850">
    <property type="entry name" value="METALLOPHOSPHOESTERASE"/>
    <property type="match status" value="1"/>
</dbReference>
<comment type="similarity">
    <text evidence="1">Belongs to the metallophosphoesterase superfamily. YfcE family.</text>
</comment>
<evidence type="ECO:0000259" key="2">
    <source>
        <dbReference type="Pfam" id="PF12850"/>
    </source>
</evidence>
<dbReference type="InterPro" id="IPR050126">
    <property type="entry name" value="Ap4A_hydrolase"/>
</dbReference>
<dbReference type="PANTHER" id="PTHR42850:SF2">
    <property type="entry name" value="BLL5683 PROTEIN"/>
    <property type="match status" value="1"/>
</dbReference>
<dbReference type="RefSeq" id="WP_147138529.1">
    <property type="nucleotide sequence ID" value="NZ_BAABIJ010000002.1"/>
</dbReference>
<dbReference type="InterPro" id="IPR029052">
    <property type="entry name" value="Metallo-depent_PP-like"/>
</dbReference>
<keyword evidence="4" id="KW-1185">Reference proteome</keyword>